<feature type="domain" description="DUF8035" evidence="2">
    <location>
        <begin position="506"/>
        <end position="559"/>
    </location>
</feature>
<evidence type="ECO:0000313" key="3">
    <source>
        <dbReference type="EMBL" id="RAH80438.1"/>
    </source>
</evidence>
<dbReference type="GO" id="GO:0005884">
    <property type="term" value="C:actin filament"/>
    <property type="evidence" value="ECO:0007669"/>
    <property type="project" value="TreeGrafter"/>
</dbReference>
<dbReference type="EMBL" id="KZ824803">
    <property type="protein sequence ID" value="RAH80438.1"/>
    <property type="molecule type" value="Genomic_DNA"/>
</dbReference>
<feature type="compositionally biased region" description="Basic and acidic residues" evidence="1">
    <location>
        <begin position="7"/>
        <end position="24"/>
    </location>
</feature>
<feature type="region of interest" description="Disordered" evidence="1">
    <location>
        <begin position="453"/>
        <end position="485"/>
    </location>
</feature>
<dbReference type="Pfam" id="PF26118">
    <property type="entry name" value="DUF8035"/>
    <property type="match status" value="1"/>
</dbReference>
<protein>
    <recommendedName>
        <fullName evidence="2">DUF8035 domain-containing protein</fullName>
    </recommendedName>
</protein>
<dbReference type="InterPro" id="IPR051412">
    <property type="entry name" value="Formin_Homology_Diaphanous_sf"/>
</dbReference>
<proteinExistence type="predicted"/>
<feature type="region of interest" description="Disordered" evidence="1">
    <location>
        <begin position="126"/>
        <end position="393"/>
    </location>
</feature>
<keyword evidence="4" id="KW-1185">Reference proteome</keyword>
<dbReference type="Proteomes" id="UP000249497">
    <property type="component" value="Unassembled WGS sequence"/>
</dbReference>
<feature type="compositionally biased region" description="Basic and acidic residues" evidence="1">
    <location>
        <begin position="607"/>
        <end position="620"/>
    </location>
</feature>
<name>A0A8T8WX59_ASPJA</name>
<feature type="compositionally biased region" description="Basic residues" evidence="1">
    <location>
        <begin position="244"/>
        <end position="254"/>
    </location>
</feature>
<feature type="region of interest" description="Disordered" evidence="1">
    <location>
        <begin position="1"/>
        <end position="67"/>
    </location>
</feature>
<feature type="compositionally biased region" description="Basic and acidic residues" evidence="1">
    <location>
        <begin position="316"/>
        <end position="325"/>
    </location>
</feature>
<evidence type="ECO:0000256" key="1">
    <source>
        <dbReference type="SAM" id="MobiDB-lite"/>
    </source>
</evidence>
<accession>A0A8T8WX59</accession>
<feature type="compositionally biased region" description="Basic and acidic residues" evidence="1">
    <location>
        <begin position="223"/>
        <end position="234"/>
    </location>
</feature>
<dbReference type="AlphaFoldDB" id="A0A8T8WX59"/>
<dbReference type="InterPro" id="IPR058348">
    <property type="entry name" value="DUF8035"/>
</dbReference>
<feature type="compositionally biased region" description="Acidic residues" evidence="1">
    <location>
        <begin position="258"/>
        <end position="270"/>
    </location>
</feature>
<organism evidence="3 4">
    <name type="scientific">Aspergillus japonicus CBS 114.51</name>
    <dbReference type="NCBI Taxonomy" id="1448312"/>
    <lineage>
        <taxon>Eukaryota</taxon>
        <taxon>Fungi</taxon>
        <taxon>Dikarya</taxon>
        <taxon>Ascomycota</taxon>
        <taxon>Pezizomycotina</taxon>
        <taxon>Eurotiomycetes</taxon>
        <taxon>Eurotiomycetidae</taxon>
        <taxon>Eurotiales</taxon>
        <taxon>Aspergillaceae</taxon>
        <taxon>Aspergillus</taxon>
        <taxon>Aspergillus subgen. Circumdati</taxon>
    </lineage>
</organism>
<feature type="compositionally biased region" description="Acidic residues" evidence="1">
    <location>
        <begin position="172"/>
        <end position="185"/>
    </location>
</feature>
<feature type="compositionally biased region" description="Pro residues" evidence="1">
    <location>
        <begin position="627"/>
        <end position="636"/>
    </location>
</feature>
<feature type="compositionally biased region" description="Basic and acidic residues" evidence="1">
    <location>
        <begin position="456"/>
        <end position="485"/>
    </location>
</feature>
<feature type="compositionally biased region" description="Basic and acidic residues" evidence="1">
    <location>
        <begin position="144"/>
        <end position="155"/>
    </location>
</feature>
<evidence type="ECO:0000259" key="2">
    <source>
        <dbReference type="Pfam" id="PF26118"/>
    </source>
</evidence>
<dbReference type="GeneID" id="37169754"/>
<sequence length="636" mass="75623">MPRRSHAHDAIEEDIYGRERDPYSRHNRGRDRRRHFKEEEEELRYDRRVPPPPPPPPPSAPPMPVPVEKFERMRLRDERARGPEMMIPVAPAPPVAPQLVREREREELKVMKPVRRPVREVLEPIERMRGFERERDRRGRPRYRGVDLEKERFVLEEEEEEASSSSESESSSLEESDTEEEEDDMVIVGRDRRPKHGHLSRSADLKEPPRGILRNPNLEQDELLLKRHYERTRSSEPVYATATRTRHKHRHHRHRDLEDADGGLDEEVDKEEVFRRKYRERRRAGDVVEEEEEIRRSSSEMERSRLPSPKRYPAFSDRHVYEDHRKIHRPRLSNSDLVYESETHRRERSRGRLDRNEIPIIRPKKRGIHPPPHPDPYRRSKDGLPLVSPEPKFAEREKEVLTVVRRDGSHESLKEEEFVEEDCYTPRGYQPLPRKKSFKEKEQIEIVGPIPRAKHERAPPDTDALRYPDGDPKRGFGEPRQSDEDFSRQFGRIGRRFVGVKDHRERLWTEITRDLVVKEALERAGYEYEETETSYFIFTYLEKEQVDALIEHSEDIRRARRRRVQEIHRERTSLPPPTAPVPHPPPPPASATDKAGPLLLDSPPPRFPREDRRRTEREMVAEGGRWRPPPPRAERW</sequence>
<feature type="compositionally biased region" description="Pro residues" evidence="1">
    <location>
        <begin position="50"/>
        <end position="65"/>
    </location>
</feature>
<feature type="region of interest" description="Disordered" evidence="1">
    <location>
        <begin position="568"/>
        <end position="636"/>
    </location>
</feature>
<dbReference type="GO" id="GO:0030041">
    <property type="term" value="P:actin filament polymerization"/>
    <property type="evidence" value="ECO:0007669"/>
    <property type="project" value="TreeGrafter"/>
</dbReference>
<feature type="compositionally biased region" description="Basic and acidic residues" evidence="1">
    <location>
        <begin position="341"/>
        <end position="357"/>
    </location>
</feature>
<feature type="compositionally biased region" description="Basic residues" evidence="1">
    <location>
        <begin position="25"/>
        <end position="35"/>
    </location>
</feature>
<reference evidence="3 4" key="1">
    <citation type="submission" date="2018-02" db="EMBL/GenBank/DDBJ databases">
        <title>The genomes of Aspergillus section Nigri reveals drivers in fungal speciation.</title>
        <authorList>
            <consortium name="DOE Joint Genome Institute"/>
            <person name="Vesth T.C."/>
            <person name="Nybo J."/>
            <person name="Theobald S."/>
            <person name="Brandl J."/>
            <person name="Frisvad J.C."/>
            <person name="Nielsen K.F."/>
            <person name="Lyhne E.K."/>
            <person name="Kogle M.E."/>
            <person name="Kuo A."/>
            <person name="Riley R."/>
            <person name="Clum A."/>
            <person name="Nolan M."/>
            <person name="Lipzen A."/>
            <person name="Salamov A."/>
            <person name="Henrissat B."/>
            <person name="Wiebenga A."/>
            <person name="De vries R.P."/>
            <person name="Grigoriev I.V."/>
            <person name="Mortensen U.H."/>
            <person name="Andersen M.R."/>
            <person name="Baker S.E."/>
        </authorList>
    </citation>
    <scope>NUCLEOTIDE SEQUENCE [LARGE SCALE GENOMIC DNA]</scope>
    <source>
        <strain evidence="3 4">CBS 114.51</strain>
    </source>
</reference>
<dbReference type="PANTHER" id="PTHR45691">
    <property type="entry name" value="PROTEIN DIAPHANOUS"/>
    <property type="match status" value="1"/>
</dbReference>
<gene>
    <name evidence="3" type="ORF">BO86DRAFT_125853</name>
</gene>
<feature type="compositionally biased region" description="Basic and acidic residues" evidence="1">
    <location>
        <begin position="293"/>
        <end position="305"/>
    </location>
</feature>
<feature type="compositionally biased region" description="Basic and acidic residues" evidence="1">
    <location>
        <begin position="126"/>
        <end position="137"/>
    </location>
</feature>
<dbReference type="PANTHER" id="PTHR45691:SF1">
    <property type="entry name" value="FH2 DOMAIN-CONTAINING PROTEIN 1-RELATED"/>
    <property type="match status" value="1"/>
</dbReference>
<dbReference type="RefSeq" id="XP_025526332.1">
    <property type="nucleotide sequence ID" value="XM_025666062.1"/>
</dbReference>
<feature type="compositionally biased region" description="Pro residues" evidence="1">
    <location>
        <begin position="574"/>
        <end position="589"/>
    </location>
</feature>
<dbReference type="OrthoDB" id="5410752at2759"/>
<evidence type="ECO:0000313" key="4">
    <source>
        <dbReference type="Proteomes" id="UP000249497"/>
    </source>
</evidence>